<protein>
    <submittedName>
        <fullName evidence="3">15319_t:CDS:1</fullName>
    </submittedName>
</protein>
<comment type="caution">
    <text evidence="3">The sequence shown here is derived from an EMBL/GenBank/DDBJ whole genome shotgun (WGS) entry which is preliminary data.</text>
</comment>
<keyword evidence="1" id="KW-0812">Transmembrane</keyword>
<evidence type="ECO:0000313" key="4">
    <source>
        <dbReference type="Proteomes" id="UP000789570"/>
    </source>
</evidence>
<reference evidence="3" key="1">
    <citation type="submission" date="2021-06" db="EMBL/GenBank/DDBJ databases">
        <authorList>
            <person name="Kallberg Y."/>
            <person name="Tangrot J."/>
            <person name="Rosling A."/>
        </authorList>
    </citation>
    <scope>NUCLEOTIDE SEQUENCE</scope>
    <source>
        <strain evidence="3">UK204</strain>
    </source>
</reference>
<dbReference type="CDD" id="cd19177">
    <property type="entry name" value="SET_SETD4"/>
    <property type="match status" value="1"/>
</dbReference>
<keyword evidence="1" id="KW-1133">Transmembrane helix</keyword>
<dbReference type="SUPFAM" id="SSF82199">
    <property type="entry name" value="SET domain"/>
    <property type="match status" value="1"/>
</dbReference>
<evidence type="ECO:0000259" key="2">
    <source>
        <dbReference type="PROSITE" id="PS50280"/>
    </source>
</evidence>
<dbReference type="InterPro" id="IPR001214">
    <property type="entry name" value="SET_dom"/>
</dbReference>
<feature type="domain" description="SET" evidence="2">
    <location>
        <begin position="295"/>
        <end position="508"/>
    </location>
</feature>
<feature type="transmembrane region" description="Helical" evidence="1">
    <location>
        <begin position="219"/>
        <end position="244"/>
    </location>
</feature>
<feature type="transmembrane region" description="Helical" evidence="1">
    <location>
        <begin position="154"/>
        <end position="173"/>
    </location>
</feature>
<dbReference type="Pfam" id="PF00856">
    <property type="entry name" value="SET"/>
    <property type="match status" value="1"/>
</dbReference>
<dbReference type="InterPro" id="IPR044429">
    <property type="entry name" value="SETD4_SET"/>
</dbReference>
<feature type="transmembrane region" description="Helical" evidence="1">
    <location>
        <begin position="12"/>
        <end position="32"/>
    </location>
</feature>
<accession>A0A9N8YRW7</accession>
<dbReference type="OrthoDB" id="341421at2759"/>
<evidence type="ECO:0000256" key="1">
    <source>
        <dbReference type="SAM" id="Phobius"/>
    </source>
</evidence>
<dbReference type="EMBL" id="CAJVPQ010000082">
    <property type="protein sequence ID" value="CAG8444113.1"/>
    <property type="molecule type" value="Genomic_DNA"/>
</dbReference>
<dbReference type="GO" id="GO:0016020">
    <property type="term" value="C:membrane"/>
    <property type="evidence" value="ECO:0007669"/>
    <property type="project" value="TreeGrafter"/>
</dbReference>
<keyword evidence="4" id="KW-1185">Reference proteome</keyword>
<sequence>MSHLLGTEIANMLLFILSIAVGSQIAAYSIAAPLQTEKFFDLVGCGTYSICAIISLLKPWNLPFPDDFQSILRRYHPRQLLATGMMIIWSTRLATFLFIRVLRAGRDSRFDKVKKIPMIFMIYWLLQATWIFITGLGVYSINALPKEVQSDLSLLDHIGAAIWLFGLTLEVIADYQKTEFKNNPGNKEKFIQSGLWSLSRHPNYFGEIILTNPEIVRPLYAYLVWLSPIFTTFLITKLSGIPILEKDSDKKFGRLKEYQLYKERTNVLFPWFPKNKEDNWTNFRECLKRKGFPKTNLTLAEFQDTGRGMMATRNISAGEIIISVPKKFLLTHDSLRDQYSRHPMKFSAHQFIALYLILEYKKGTQSNIYPYIDMLPKDFDNMPLTYGKEIFDLLPYNVKVDVESQRAKFERDYTGIKKFLDGKPDVQSKISREDYLWGWLCVNTRCIYLETKSSYDVKDHIAIAPFLDFLNHSHESKIKGEFNHMTQCYEITTLTPYKKGNQVFINYGPHDNFFILMEYGFVIPNNPYNYVSLDKEFFEISFPGESELIRQEKLDLLFHNGFYGDYCLRISEISFRLLTALRLRVLQRFDDSVLETQGIVRKWKNTITGLTEIINPENERLMYFYLKLICENSLLKSETALEALKVFEGTNVSLSHTKLLWLESITILRSVISIIQDFQQEIFM</sequence>
<dbReference type="GO" id="GO:0016279">
    <property type="term" value="F:protein-lysine N-methyltransferase activity"/>
    <property type="evidence" value="ECO:0007669"/>
    <property type="project" value="InterPro"/>
</dbReference>
<evidence type="ECO:0000313" key="3">
    <source>
        <dbReference type="EMBL" id="CAG8444113.1"/>
    </source>
</evidence>
<dbReference type="Proteomes" id="UP000789570">
    <property type="component" value="Unassembled WGS sequence"/>
</dbReference>
<proteinExistence type="predicted"/>
<dbReference type="PANTHER" id="PTHR32251">
    <property type="entry name" value="3-OXO-5-ALPHA-STEROID 4-DEHYDROGENASE"/>
    <property type="match status" value="1"/>
</dbReference>
<dbReference type="InterPro" id="IPR010721">
    <property type="entry name" value="UstE-like"/>
</dbReference>
<name>A0A9N8YRW7_9GLOM</name>
<dbReference type="Pfam" id="PF06966">
    <property type="entry name" value="DUF1295"/>
    <property type="match status" value="1"/>
</dbReference>
<dbReference type="InterPro" id="IPR046341">
    <property type="entry name" value="SET_dom_sf"/>
</dbReference>
<dbReference type="InterPro" id="IPR015353">
    <property type="entry name" value="Rubisco_LSMT_subst-bd"/>
</dbReference>
<dbReference type="AlphaFoldDB" id="A0A9N8YRW7"/>
<feature type="transmembrane region" description="Helical" evidence="1">
    <location>
        <begin position="39"/>
        <end position="60"/>
    </location>
</feature>
<feature type="transmembrane region" description="Helical" evidence="1">
    <location>
        <begin position="120"/>
        <end position="142"/>
    </location>
</feature>
<gene>
    <name evidence="3" type="ORF">FCALED_LOCUS772</name>
</gene>
<dbReference type="Gene3D" id="3.90.1410.10">
    <property type="entry name" value="set domain protein methyltransferase, domain 1"/>
    <property type="match status" value="1"/>
</dbReference>
<dbReference type="PROSITE" id="PS50280">
    <property type="entry name" value="SET"/>
    <property type="match status" value="1"/>
</dbReference>
<dbReference type="Pfam" id="PF09273">
    <property type="entry name" value="Rubis-subs-bind"/>
    <property type="match status" value="1"/>
</dbReference>
<dbReference type="PANTHER" id="PTHR32251:SF17">
    <property type="entry name" value="STEROID 5-ALPHA REDUCTASE C-TERMINAL DOMAIN-CONTAINING PROTEIN"/>
    <property type="match status" value="1"/>
</dbReference>
<organism evidence="3 4">
    <name type="scientific">Funneliformis caledonium</name>
    <dbReference type="NCBI Taxonomy" id="1117310"/>
    <lineage>
        <taxon>Eukaryota</taxon>
        <taxon>Fungi</taxon>
        <taxon>Fungi incertae sedis</taxon>
        <taxon>Mucoromycota</taxon>
        <taxon>Glomeromycotina</taxon>
        <taxon>Glomeromycetes</taxon>
        <taxon>Glomerales</taxon>
        <taxon>Glomeraceae</taxon>
        <taxon>Funneliformis</taxon>
    </lineage>
</organism>
<feature type="transmembrane region" description="Helical" evidence="1">
    <location>
        <begin position="80"/>
        <end position="99"/>
    </location>
</feature>
<dbReference type="Gene3D" id="1.20.120.1630">
    <property type="match status" value="1"/>
</dbReference>
<keyword evidence="1" id="KW-0472">Membrane</keyword>